<evidence type="ECO:0000313" key="2">
    <source>
        <dbReference type="Proteomes" id="UP000616779"/>
    </source>
</evidence>
<dbReference type="Pfam" id="PF11337">
    <property type="entry name" value="DUF3139"/>
    <property type="match status" value="1"/>
</dbReference>
<comment type="caution">
    <text evidence="1">The sequence shown here is derived from an EMBL/GenBank/DDBJ whole genome shotgun (WGS) entry which is preliminary data.</text>
</comment>
<gene>
    <name evidence="1" type="ORF">GC098_10140</name>
</gene>
<organism evidence="1 2">
    <name type="scientific">Paenibacillus phytorum</name>
    <dbReference type="NCBI Taxonomy" id="2654977"/>
    <lineage>
        <taxon>Bacteria</taxon>
        <taxon>Bacillati</taxon>
        <taxon>Bacillota</taxon>
        <taxon>Bacilli</taxon>
        <taxon>Bacillales</taxon>
        <taxon>Paenibacillaceae</taxon>
        <taxon>Paenibacillus</taxon>
    </lineage>
</organism>
<accession>A0ABX1XTR5</accession>
<sequence length="113" mass="13363">MVRKGIKILFIVLFLFLLYSSGYLTFEKYRTGDIISRQNMISDTIWKLQQDGYKKEDILSIGINYSWMKSQTYETAVMFKDEPDVTYYYFWNKKSSSIEQGGYSGKATKHKTF</sequence>
<dbReference type="RefSeq" id="WP_056832449.1">
    <property type="nucleotide sequence ID" value="NZ_WHOA01000077.1"/>
</dbReference>
<keyword evidence="2" id="KW-1185">Reference proteome</keyword>
<name>A0ABX1XTR5_9BACL</name>
<dbReference type="EMBL" id="WHOA01000077">
    <property type="protein sequence ID" value="NOU71774.1"/>
    <property type="molecule type" value="Genomic_DNA"/>
</dbReference>
<evidence type="ECO:0000313" key="1">
    <source>
        <dbReference type="EMBL" id="NOU71774.1"/>
    </source>
</evidence>
<protein>
    <submittedName>
        <fullName evidence="1">DUF3139 domain-containing protein</fullName>
    </submittedName>
</protein>
<dbReference type="InterPro" id="IPR021486">
    <property type="entry name" value="DUF3139"/>
</dbReference>
<reference evidence="1 2" key="1">
    <citation type="submission" date="2019-10" db="EMBL/GenBank/DDBJ databases">
        <title>Description of Paenibacillus terrestris sp. nov.</title>
        <authorList>
            <person name="Carlier A."/>
            <person name="Qi S."/>
        </authorList>
    </citation>
    <scope>NUCLEOTIDE SEQUENCE [LARGE SCALE GENOMIC DNA]</scope>
    <source>
        <strain evidence="1 2">LMG 31458</strain>
    </source>
</reference>
<proteinExistence type="predicted"/>
<dbReference type="Proteomes" id="UP000616779">
    <property type="component" value="Unassembled WGS sequence"/>
</dbReference>